<dbReference type="GO" id="GO:0032259">
    <property type="term" value="P:methylation"/>
    <property type="evidence" value="ECO:0007669"/>
    <property type="project" value="UniProtKB-KW"/>
</dbReference>
<proteinExistence type="predicted"/>
<dbReference type="SUPFAM" id="SSF53335">
    <property type="entry name" value="S-adenosyl-L-methionine-dependent methyltransferases"/>
    <property type="match status" value="1"/>
</dbReference>
<organism evidence="4 5">
    <name type="scientific">Hydrocarboniphaga daqingensis</name>
    <dbReference type="NCBI Taxonomy" id="490188"/>
    <lineage>
        <taxon>Bacteria</taxon>
        <taxon>Pseudomonadati</taxon>
        <taxon>Pseudomonadota</taxon>
        <taxon>Gammaproteobacteria</taxon>
        <taxon>Nevskiales</taxon>
        <taxon>Nevskiaceae</taxon>
        <taxon>Hydrocarboniphaga</taxon>
    </lineage>
</organism>
<dbReference type="InterPro" id="IPR029063">
    <property type="entry name" value="SAM-dependent_MTases_sf"/>
</dbReference>
<keyword evidence="2 4" id="KW-0808">Transferase</keyword>
<dbReference type="InterPro" id="IPR035094">
    <property type="entry name" value="EgtD"/>
</dbReference>
<dbReference type="Gene3D" id="3.40.50.150">
    <property type="entry name" value="Vaccinia Virus protein VP39"/>
    <property type="match status" value="1"/>
</dbReference>
<evidence type="ECO:0000313" key="4">
    <source>
        <dbReference type="EMBL" id="SHG87185.1"/>
    </source>
</evidence>
<feature type="domain" description="Histidine-specific methyltransferase SAM-dependent" evidence="3">
    <location>
        <begin position="24"/>
        <end position="322"/>
    </location>
</feature>
<dbReference type="STRING" id="490188.SAMN04488068_1773"/>
<dbReference type="InterPro" id="IPR051128">
    <property type="entry name" value="EgtD_Methyltrsf_superfamily"/>
</dbReference>
<dbReference type="Proteomes" id="UP000199758">
    <property type="component" value="Unassembled WGS sequence"/>
</dbReference>
<dbReference type="PANTHER" id="PTHR43397">
    <property type="entry name" value="ERGOTHIONEINE BIOSYNTHESIS PROTEIN 1"/>
    <property type="match status" value="1"/>
</dbReference>
<dbReference type="InterPro" id="IPR019257">
    <property type="entry name" value="MeTrfase_dom"/>
</dbReference>
<dbReference type="NCBIfam" id="TIGR03438">
    <property type="entry name" value="egtD_ergothio"/>
    <property type="match status" value="1"/>
</dbReference>
<dbReference type="PIRSF" id="PIRSF018005">
    <property type="entry name" value="UCP018005"/>
    <property type="match status" value="1"/>
</dbReference>
<keyword evidence="5" id="KW-1185">Reference proteome</keyword>
<evidence type="ECO:0000256" key="1">
    <source>
        <dbReference type="ARBA" id="ARBA00022603"/>
    </source>
</evidence>
<dbReference type="Pfam" id="PF10017">
    <property type="entry name" value="Methyltransf_33"/>
    <property type="match status" value="1"/>
</dbReference>
<dbReference type="RefSeq" id="WP_072896569.1">
    <property type="nucleotide sequence ID" value="NZ_FQWZ01000003.1"/>
</dbReference>
<evidence type="ECO:0000256" key="2">
    <source>
        <dbReference type="ARBA" id="ARBA00022679"/>
    </source>
</evidence>
<dbReference type="AlphaFoldDB" id="A0A1M5NCK3"/>
<evidence type="ECO:0000259" key="3">
    <source>
        <dbReference type="Pfam" id="PF10017"/>
    </source>
</evidence>
<name>A0A1M5NCK3_9GAMM</name>
<dbReference type="EMBL" id="FQWZ01000003">
    <property type="protein sequence ID" value="SHG87185.1"/>
    <property type="molecule type" value="Genomic_DNA"/>
</dbReference>
<protein>
    <submittedName>
        <fullName evidence="4">Dimethylhistidine N-methyltransferase</fullName>
    </submittedName>
</protein>
<sequence>MALDHRKPRADTGAVMDAELLGVVVDGLSAAQKWLPPKLFYDEIGSRLFERICEQPEYYIPAAERWLLKAHANALAQYGGPACVLIEPGAGSAEKSLLLLQALDQPLAYVPVEISSTALAGSVARVRAAMPDLQVQPLCADFTRAFQLPKLDWRPWTRRIVFMPGSTIGNFAPHEARSLMADWRRLAGPRGLLVLGVDLLKPREVLEPAYDDAAGVTAAFNLNLLARLNRELQADFDLDAFAHRAWFNQAERRVEMHLVSRRAQQVRIGTHSFSWTRGETIHTENSYKYTPADFAVLALDAGWFRRELWVDPHGRFSLQCFEARR</sequence>
<dbReference type="PANTHER" id="PTHR43397:SF1">
    <property type="entry name" value="ERGOTHIONEINE BIOSYNTHESIS PROTEIN 1"/>
    <property type="match status" value="1"/>
</dbReference>
<keyword evidence="1 4" id="KW-0489">Methyltransferase</keyword>
<accession>A0A1M5NCK3</accession>
<dbReference type="InterPro" id="IPR017804">
    <property type="entry name" value="MeTrfase_EgtD-like"/>
</dbReference>
<evidence type="ECO:0000313" key="5">
    <source>
        <dbReference type="Proteomes" id="UP000199758"/>
    </source>
</evidence>
<dbReference type="GO" id="GO:0008168">
    <property type="term" value="F:methyltransferase activity"/>
    <property type="evidence" value="ECO:0007669"/>
    <property type="project" value="UniProtKB-KW"/>
</dbReference>
<gene>
    <name evidence="4" type="ORF">SAMN04488068_1773</name>
</gene>
<reference evidence="4 5" key="1">
    <citation type="submission" date="2016-11" db="EMBL/GenBank/DDBJ databases">
        <authorList>
            <person name="Jaros S."/>
            <person name="Januszkiewicz K."/>
            <person name="Wedrychowicz H."/>
        </authorList>
    </citation>
    <scope>NUCLEOTIDE SEQUENCE [LARGE SCALE GENOMIC DNA]</scope>
    <source>
        <strain evidence="4 5">CGMCC 1.7049</strain>
    </source>
</reference>